<protein>
    <recommendedName>
        <fullName evidence="2">Cytokinin riboside 5'-monophosphate phosphoribohydrolase</fullName>
        <ecNumber evidence="2">3.2.2.n1</ecNumber>
    </recommendedName>
</protein>
<accession>A0A2R7DU90</accession>
<evidence type="ECO:0000313" key="4">
    <source>
        <dbReference type="EMBL" id="PWT43575.1"/>
    </source>
</evidence>
<dbReference type="GO" id="GO:0005829">
    <property type="term" value="C:cytosol"/>
    <property type="evidence" value="ECO:0007669"/>
    <property type="project" value="TreeGrafter"/>
</dbReference>
<name>A0A2R7DU90_LIMRT</name>
<dbReference type="EMBL" id="QGHV01000045">
    <property type="protein sequence ID" value="PWT36997.1"/>
    <property type="molecule type" value="Genomic_DNA"/>
</dbReference>
<dbReference type="Proteomes" id="UP000245980">
    <property type="component" value="Unassembled WGS sequence"/>
</dbReference>
<sequence>MIKRIAVYCGARDGNDPAFNYEAQRFGEWLVQRDIELVYGAGAFGLMGTLARTVLKNGGVVHGVITTELAERGAIYNELKDVRIVPNMDIRKQTMMDLADGLLAFPGGFGTLEEITEAASWTTVGDNHKPVAFYNFNGFYDSLNDLFKQMNKAGFVEDPYLNSICFSDQFDQILAFMQNYKAPAHRQYTQHSKII</sequence>
<dbReference type="GO" id="GO:0009691">
    <property type="term" value="P:cytokinin biosynthetic process"/>
    <property type="evidence" value="ECO:0007669"/>
    <property type="project" value="UniProtKB-UniRule"/>
</dbReference>
<reference evidence="4" key="2">
    <citation type="submission" date="2018-05" db="EMBL/GenBank/DDBJ databases">
        <authorList>
            <person name="Peng X.Y."/>
            <person name="Xu Y.F."/>
            <person name="Luo D."/>
            <person name="Yu J."/>
            <person name="Gu J.Y."/>
        </authorList>
    </citation>
    <scope>NUCLEOTIDE SEQUENCE</scope>
    <source>
        <strain evidence="4">LR10</strain>
        <strain evidence="3">LR9</strain>
    </source>
</reference>
<keyword evidence="2" id="KW-0378">Hydrolase</keyword>
<dbReference type="NCBIfam" id="TIGR00730">
    <property type="entry name" value="Rossman fold protein, TIGR00730 family"/>
    <property type="match status" value="1"/>
</dbReference>
<evidence type="ECO:0000313" key="5">
    <source>
        <dbReference type="Proteomes" id="UP000245735"/>
    </source>
</evidence>
<evidence type="ECO:0000313" key="3">
    <source>
        <dbReference type="EMBL" id="PWT36997.1"/>
    </source>
</evidence>
<organism evidence="4 6">
    <name type="scientific">Limosilactobacillus reuteri</name>
    <name type="common">Lactobacillus reuteri</name>
    <dbReference type="NCBI Taxonomy" id="1598"/>
    <lineage>
        <taxon>Bacteria</taxon>
        <taxon>Bacillati</taxon>
        <taxon>Bacillota</taxon>
        <taxon>Bacilli</taxon>
        <taxon>Lactobacillales</taxon>
        <taxon>Lactobacillaceae</taxon>
        <taxon>Limosilactobacillus</taxon>
    </lineage>
</organism>
<comment type="caution">
    <text evidence="4">The sequence shown here is derived from an EMBL/GenBank/DDBJ whole genome shotgun (WGS) entry which is preliminary data.</text>
</comment>
<dbReference type="RefSeq" id="WP_003668694.1">
    <property type="nucleotide sequence ID" value="NZ_CALNWZ010000028.1"/>
</dbReference>
<dbReference type="Proteomes" id="UP000245735">
    <property type="component" value="Unassembled WGS sequence"/>
</dbReference>
<dbReference type="InterPro" id="IPR005269">
    <property type="entry name" value="LOG"/>
</dbReference>
<dbReference type="GO" id="GO:0016799">
    <property type="term" value="F:hydrolase activity, hydrolyzing N-glycosyl compounds"/>
    <property type="evidence" value="ECO:0007669"/>
    <property type="project" value="TreeGrafter"/>
</dbReference>
<gene>
    <name evidence="4" type="ORF">DKZ22_00490</name>
    <name evidence="3" type="ORF">DKZ35_07485</name>
</gene>
<dbReference type="EC" id="3.2.2.n1" evidence="2"/>
<reference evidence="5 6" key="1">
    <citation type="journal article" date="2018" name="Front. Microbiol.">
        <title>Comparative Genomics of the Herbivore Gut Symbiont Lactobacillus reuteri Reveals Genetic Diversity and Lifestyle Adaptation.</title>
        <authorList>
            <person name="Zhao J."/>
        </authorList>
    </citation>
    <scope>NUCLEOTIDE SEQUENCE [LARGE SCALE GENOMIC DNA]</scope>
    <source>
        <strain evidence="4 6">LR10</strain>
        <strain evidence="5">LR9</strain>
    </source>
</reference>
<dbReference type="PANTHER" id="PTHR31223:SF70">
    <property type="entry name" value="LOG FAMILY PROTEIN YJL055W"/>
    <property type="match status" value="1"/>
</dbReference>
<dbReference type="PANTHER" id="PTHR31223">
    <property type="entry name" value="LOG FAMILY PROTEIN YJL055W"/>
    <property type="match status" value="1"/>
</dbReference>
<evidence type="ECO:0000313" key="6">
    <source>
        <dbReference type="Proteomes" id="UP000245980"/>
    </source>
</evidence>
<keyword evidence="2" id="KW-0203">Cytokinin biosynthesis</keyword>
<dbReference type="OMA" id="HQKPIGL"/>
<evidence type="ECO:0000256" key="2">
    <source>
        <dbReference type="RuleBase" id="RU363015"/>
    </source>
</evidence>
<dbReference type="SUPFAM" id="SSF102405">
    <property type="entry name" value="MCP/YpsA-like"/>
    <property type="match status" value="1"/>
</dbReference>
<comment type="similarity">
    <text evidence="1 2">Belongs to the LOG family.</text>
</comment>
<evidence type="ECO:0000256" key="1">
    <source>
        <dbReference type="ARBA" id="ARBA00006763"/>
    </source>
</evidence>
<dbReference type="Pfam" id="PF03641">
    <property type="entry name" value="Lysine_decarbox"/>
    <property type="match status" value="1"/>
</dbReference>
<dbReference type="AlphaFoldDB" id="A0A2R7DU90"/>
<dbReference type="InterPro" id="IPR031100">
    <property type="entry name" value="LOG_fam"/>
</dbReference>
<dbReference type="EMBL" id="QGHT01000001">
    <property type="protein sequence ID" value="PWT43575.1"/>
    <property type="molecule type" value="Genomic_DNA"/>
</dbReference>
<proteinExistence type="inferred from homology"/>
<dbReference type="Gene3D" id="3.40.50.450">
    <property type="match status" value="1"/>
</dbReference>